<organism evidence="2 3">
    <name type="scientific">Bifidobacterium asteroides</name>
    <dbReference type="NCBI Taxonomy" id="1684"/>
    <lineage>
        <taxon>Bacteria</taxon>
        <taxon>Bacillati</taxon>
        <taxon>Actinomycetota</taxon>
        <taxon>Actinomycetes</taxon>
        <taxon>Bifidobacteriales</taxon>
        <taxon>Bifidobacteriaceae</taxon>
        <taxon>Bifidobacterium</taxon>
    </lineage>
</organism>
<dbReference type="EMBL" id="VMHJ01000002">
    <property type="protein sequence ID" value="TSJ85701.1"/>
    <property type="molecule type" value="Genomic_DNA"/>
</dbReference>
<dbReference type="AlphaFoldDB" id="A0A556R9Z0"/>
<dbReference type="CDD" id="cd00093">
    <property type="entry name" value="HTH_XRE"/>
    <property type="match status" value="1"/>
</dbReference>
<dbReference type="SUPFAM" id="SSF47413">
    <property type="entry name" value="lambda repressor-like DNA-binding domains"/>
    <property type="match status" value="1"/>
</dbReference>
<dbReference type="Proteomes" id="UP000317536">
    <property type="component" value="Unassembled WGS sequence"/>
</dbReference>
<sequence length="80" mass="8910">MRYININQRIAYKINAAIKASGIKKVALSEKTGMPSSTLNSKLRAYTPFTVEEVFRIAEVINCDPILLLSDQPQRQSLAA</sequence>
<feature type="domain" description="HTH cro/C1-type" evidence="1">
    <location>
        <begin position="14"/>
        <end position="68"/>
    </location>
</feature>
<dbReference type="InterPro" id="IPR001387">
    <property type="entry name" value="Cro/C1-type_HTH"/>
</dbReference>
<gene>
    <name evidence="2" type="ORF">FPK29_04895</name>
</gene>
<dbReference type="Gene3D" id="1.10.260.40">
    <property type="entry name" value="lambda repressor-like DNA-binding domains"/>
    <property type="match status" value="1"/>
</dbReference>
<protein>
    <submittedName>
        <fullName evidence="2">Helix-turn-helix domain-containing protein</fullName>
    </submittedName>
</protein>
<dbReference type="Pfam" id="PF01381">
    <property type="entry name" value="HTH_3"/>
    <property type="match status" value="1"/>
</dbReference>
<comment type="caution">
    <text evidence="2">The sequence shown here is derived from an EMBL/GenBank/DDBJ whole genome shotgun (WGS) entry which is preliminary data.</text>
</comment>
<evidence type="ECO:0000259" key="1">
    <source>
        <dbReference type="PROSITE" id="PS50943"/>
    </source>
</evidence>
<proteinExistence type="predicted"/>
<evidence type="ECO:0000313" key="3">
    <source>
        <dbReference type="Proteomes" id="UP000317536"/>
    </source>
</evidence>
<dbReference type="InterPro" id="IPR010982">
    <property type="entry name" value="Lambda_DNA-bd_dom_sf"/>
</dbReference>
<dbReference type="PROSITE" id="PS50943">
    <property type="entry name" value="HTH_CROC1"/>
    <property type="match status" value="1"/>
</dbReference>
<evidence type="ECO:0000313" key="2">
    <source>
        <dbReference type="EMBL" id="TSJ85701.1"/>
    </source>
</evidence>
<dbReference type="SMART" id="SM00530">
    <property type="entry name" value="HTH_XRE"/>
    <property type="match status" value="1"/>
</dbReference>
<dbReference type="GO" id="GO:0003677">
    <property type="term" value="F:DNA binding"/>
    <property type="evidence" value="ECO:0007669"/>
    <property type="project" value="InterPro"/>
</dbReference>
<accession>A0A556R9Z0</accession>
<name>A0A556R9Z0_9BIFI</name>
<reference evidence="2 3" key="1">
    <citation type="submission" date="2019-07" db="EMBL/GenBank/DDBJ databases">
        <title>Bifidobacterium asteroides genomes.</title>
        <authorList>
            <person name="Zheng H."/>
        </authorList>
    </citation>
    <scope>NUCLEOTIDE SEQUENCE [LARGE SCALE GENOMIC DNA]</scope>
    <source>
        <strain evidence="2 3">W8111</strain>
    </source>
</reference>